<organism evidence="6 7">
    <name type="scientific">Paraflavitalea soli</name>
    <dbReference type="NCBI Taxonomy" id="2315862"/>
    <lineage>
        <taxon>Bacteria</taxon>
        <taxon>Pseudomonadati</taxon>
        <taxon>Bacteroidota</taxon>
        <taxon>Chitinophagia</taxon>
        <taxon>Chitinophagales</taxon>
        <taxon>Chitinophagaceae</taxon>
        <taxon>Paraflavitalea</taxon>
    </lineage>
</organism>
<evidence type="ECO:0000256" key="2">
    <source>
        <dbReference type="ARBA" id="ARBA00022676"/>
    </source>
</evidence>
<keyword evidence="4" id="KW-0472">Membrane</keyword>
<gene>
    <name evidence="6" type="ORF">D3H65_16895</name>
</gene>
<name>A0A3B7MZ31_9BACT</name>
<protein>
    <submittedName>
        <fullName evidence="6">Glycosyltransferase</fullName>
    </submittedName>
</protein>
<dbReference type="GO" id="GO:0016757">
    <property type="term" value="F:glycosyltransferase activity"/>
    <property type="evidence" value="ECO:0007669"/>
    <property type="project" value="UniProtKB-KW"/>
</dbReference>
<sequence>MSENVCAVIVTWNRLETLKTALAHILAQTVKPAMILIADNNSTDGTREFLTTLKDQPNMGCLYLDTNVGSAGAIASAMKLGLGLADYDYFWILDDDTFYDKNALRELIDNIRNSPFDLLGLHGALIRFGKKRPLDPASKLQAADYALIDGALIKTAAIRQAGVVDEKFFMMCDDHEYCMRLKKHGFRIGVLQSGTDNRLYLGGQGRFTRATLWRGYYSSRNHLLIIRQYFSLVNLMGYVFLQVKLITAAALLAPDRFQRVKFRLVGIWHGIRGIGGKTLDPGTLKFRSVKQ</sequence>
<evidence type="ECO:0000256" key="1">
    <source>
        <dbReference type="ARBA" id="ARBA00006739"/>
    </source>
</evidence>
<evidence type="ECO:0000313" key="6">
    <source>
        <dbReference type="EMBL" id="AXY75551.1"/>
    </source>
</evidence>
<evidence type="ECO:0000256" key="4">
    <source>
        <dbReference type="SAM" id="Phobius"/>
    </source>
</evidence>
<dbReference type="Proteomes" id="UP000263900">
    <property type="component" value="Chromosome"/>
</dbReference>
<dbReference type="SUPFAM" id="SSF53448">
    <property type="entry name" value="Nucleotide-diphospho-sugar transferases"/>
    <property type="match status" value="1"/>
</dbReference>
<feature type="transmembrane region" description="Helical" evidence="4">
    <location>
        <begin position="229"/>
        <end position="253"/>
    </location>
</feature>
<dbReference type="RefSeq" id="WP_119051432.1">
    <property type="nucleotide sequence ID" value="NZ_CP032157.1"/>
</dbReference>
<dbReference type="Pfam" id="PF00535">
    <property type="entry name" value="Glycos_transf_2"/>
    <property type="match status" value="1"/>
</dbReference>
<keyword evidence="4" id="KW-0812">Transmembrane</keyword>
<dbReference type="PANTHER" id="PTHR43179">
    <property type="entry name" value="RHAMNOSYLTRANSFERASE WBBL"/>
    <property type="match status" value="1"/>
</dbReference>
<comment type="similarity">
    <text evidence="1">Belongs to the glycosyltransferase 2 family.</text>
</comment>
<dbReference type="InterPro" id="IPR001173">
    <property type="entry name" value="Glyco_trans_2-like"/>
</dbReference>
<dbReference type="KEGG" id="pseg:D3H65_16895"/>
<reference evidence="6 7" key="1">
    <citation type="submission" date="2018-09" db="EMBL/GenBank/DDBJ databases">
        <title>Genome sequencing of strain 6GH32-13.</title>
        <authorList>
            <person name="Weon H.-Y."/>
            <person name="Heo J."/>
            <person name="Kwon S.-W."/>
        </authorList>
    </citation>
    <scope>NUCLEOTIDE SEQUENCE [LARGE SCALE GENOMIC DNA]</scope>
    <source>
        <strain evidence="6 7">5GH32-13</strain>
    </source>
</reference>
<evidence type="ECO:0000259" key="5">
    <source>
        <dbReference type="Pfam" id="PF00535"/>
    </source>
</evidence>
<dbReference type="EMBL" id="CP032157">
    <property type="protein sequence ID" value="AXY75551.1"/>
    <property type="molecule type" value="Genomic_DNA"/>
</dbReference>
<evidence type="ECO:0000313" key="7">
    <source>
        <dbReference type="Proteomes" id="UP000263900"/>
    </source>
</evidence>
<evidence type="ECO:0000256" key="3">
    <source>
        <dbReference type="ARBA" id="ARBA00022679"/>
    </source>
</evidence>
<dbReference type="AlphaFoldDB" id="A0A3B7MZ31"/>
<dbReference type="InterPro" id="IPR029044">
    <property type="entry name" value="Nucleotide-diphossugar_trans"/>
</dbReference>
<dbReference type="Gene3D" id="3.90.550.10">
    <property type="entry name" value="Spore Coat Polysaccharide Biosynthesis Protein SpsA, Chain A"/>
    <property type="match status" value="1"/>
</dbReference>
<keyword evidence="4" id="KW-1133">Transmembrane helix</keyword>
<keyword evidence="2" id="KW-0328">Glycosyltransferase</keyword>
<feature type="domain" description="Glycosyltransferase 2-like" evidence="5">
    <location>
        <begin position="7"/>
        <end position="118"/>
    </location>
</feature>
<accession>A0A3B7MZ31</accession>
<dbReference type="PANTHER" id="PTHR43179:SF12">
    <property type="entry name" value="GALACTOFURANOSYLTRANSFERASE GLFT2"/>
    <property type="match status" value="1"/>
</dbReference>
<dbReference type="OrthoDB" id="9771846at2"/>
<proteinExistence type="inferred from homology"/>
<keyword evidence="7" id="KW-1185">Reference proteome</keyword>
<keyword evidence="3 6" id="KW-0808">Transferase</keyword>